<evidence type="ECO:0000313" key="2">
    <source>
        <dbReference type="Proteomes" id="UP000500826"/>
    </source>
</evidence>
<gene>
    <name evidence="1" type="ORF">HK414_05105</name>
</gene>
<keyword evidence="2" id="KW-1185">Reference proteome</keyword>
<reference evidence="1 2" key="1">
    <citation type="submission" date="2020-05" db="EMBL/GenBank/DDBJ databases">
        <title>Ramlibacter rhizophilus sp. nov., isolated from rhizosphere soil of national flower Mugunghwa from South Korea.</title>
        <authorList>
            <person name="Zheng-Fei Y."/>
            <person name="Huan T."/>
        </authorList>
    </citation>
    <scope>NUCLEOTIDE SEQUENCE [LARGE SCALE GENOMIC DNA]</scope>
    <source>
        <strain evidence="1 2">H242</strain>
    </source>
</reference>
<protein>
    <submittedName>
        <fullName evidence="1">Uncharacterized protein</fullName>
    </submittedName>
</protein>
<dbReference type="Proteomes" id="UP000500826">
    <property type="component" value="Chromosome"/>
</dbReference>
<dbReference type="EMBL" id="CP053418">
    <property type="protein sequence ID" value="QJW83660.1"/>
    <property type="molecule type" value="Genomic_DNA"/>
</dbReference>
<sequence length="93" mass="10356">MLMGLWRFQLARGDMLAAREVAEALLRMAKRLENPGTLLGARMALGLTLLHLWDMPRGRELVLAGAEQCRAAPPDQRDIEIFSLGQHPPAWPA</sequence>
<organism evidence="1 2">
    <name type="scientific">Ramlibacter terrae</name>
    <dbReference type="NCBI Taxonomy" id="2732511"/>
    <lineage>
        <taxon>Bacteria</taxon>
        <taxon>Pseudomonadati</taxon>
        <taxon>Pseudomonadota</taxon>
        <taxon>Betaproteobacteria</taxon>
        <taxon>Burkholderiales</taxon>
        <taxon>Comamonadaceae</taxon>
        <taxon>Ramlibacter</taxon>
    </lineage>
</organism>
<accession>A0ABX6P2M2</accession>
<evidence type="ECO:0000313" key="1">
    <source>
        <dbReference type="EMBL" id="QJW83660.1"/>
    </source>
</evidence>
<name>A0ABX6P2M2_9BURK</name>
<proteinExistence type="predicted"/>